<reference evidence="1" key="1">
    <citation type="journal article" date="2019" name="bioRxiv">
        <title>The Genome of the Zebra Mussel, Dreissena polymorpha: A Resource for Invasive Species Research.</title>
        <authorList>
            <person name="McCartney M.A."/>
            <person name="Auch B."/>
            <person name="Kono T."/>
            <person name="Mallez S."/>
            <person name="Zhang Y."/>
            <person name="Obille A."/>
            <person name="Becker A."/>
            <person name="Abrahante J.E."/>
            <person name="Garbe J."/>
            <person name="Badalamenti J.P."/>
            <person name="Herman A."/>
            <person name="Mangelson H."/>
            <person name="Liachko I."/>
            <person name="Sullivan S."/>
            <person name="Sone E.D."/>
            <person name="Koren S."/>
            <person name="Silverstein K.A.T."/>
            <person name="Beckman K.B."/>
            <person name="Gohl D.M."/>
        </authorList>
    </citation>
    <scope>NUCLEOTIDE SEQUENCE</scope>
    <source>
        <strain evidence="1">Duluth1</strain>
        <tissue evidence="1">Whole animal</tissue>
    </source>
</reference>
<sequence length="74" mass="8012">MPPYVCHSPHFSGLPVCELQCRPVLCCVYNCWGPAQASFKCADGVTIEGALQIMCLCNGTYDTEQPNCGNSLII</sequence>
<dbReference type="AlphaFoldDB" id="A0A9D4KJ80"/>
<organism evidence="1 2">
    <name type="scientific">Dreissena polymorpha</name>
    <name type="common">Zebra mussel</name>
    <name type="synonym">Mytilus polymorpha</name>
    <dbReference type="NCBI Taxonomy" id="45954"/>
    <lineage>
        <taxon>Eukaryota</taxon>
        <taxon>Metazoa</taxon>
        <taxon>Spiralia</taxon>
        <taxon>Lophotrochozoa</taxon>
        <taxon>Mollusca</taxon>
        <taxon>Bivalvia</taxon>
        <taxon>Autobranchia</taxon>
        <taxon>Heteroconchia</taxon>
        <taxon>Euheterodonta</taxon>
        <taxon>Imparidentia</taxon>
        <taxon>Neoheterodontei</taxon>
        <taxon>Myida</taxon>
        <taxon>Dreissenoidea</taxon>
        <taxon>Dreissenidae</taxon>
        <taxon>Dreissena</taxon>
    </lineage>
</organism>
<accession>A0A9D4KJ80</accession>
<evidence type="ECO:0000313" key="2">
    <source>
        <dbReference type="Proteomes" id="UP000828390"/>
    </source>
</evidence>
<name>A0A9D4KJ80_DREPO</name>
<gene>
    <name evidence="1" type="ORF">DPMN_114320</name>
</gene>
<proteinExistence type="predicted"/>
<dbReference type="Proteomes" id="UP000828390">
    <property type="component" value="Unassembled WGS sequence"/>
</dbReference>
<keyword evidence="2" id="KW-1185">Reference proteome</keyword>
<comment type="caution">
    <text evidence="1">The sequence shown here is derived from an EMBL/GenBank/DDBJ whole genome shotgun (WGS) entry which is preliminary data.</text>
</comment>
<evidence type="ECO:0000313" key="1">
    <source>
        <dbReference type="EMBL" id="KAH3840863.1"/>
    </source>
</evidence>
<dbReference type="Gene3D" id="2.10.70.10">
    <property type="entry name" value="Complement Module, domain 1"/>
    <property type="match status" value="1"/>
</dbReference>
<dbReference type="EMBL" id="JAIWYP010000004">
    <property type="protein sequence ID" value="KAH3840863.1"/>
    <property type="molecule type" value="Genomic_DNA"/>
</dbReference>
<protein>
    <submittedName>
        <fullName evidence="1">Uncharacterized protein</fullName>
    </submittedName>
</protein>
<reference evidence="1" key="2">
    <citation type="submission" date="2020-11" db="EMBL/GenBank/DDBJ databases">
        <authorList>
            <person name="McCartney M.A."/>
            <person name="Auch B."/>
            <person name="Kono T."/>
            <person name="Mallez S."/>
            <person name="Becker A."/>
            <person name="Gohl D.M."/>
            <person name="Silverstein K.A.T."/>
            <person name="Koren S."/>
            <person name="Bechman K.B."/>
            <person name="Herman A."/>
            <person name="Abrahante J.E."/>
            <person name="Garbe J."/>
        </authorList>
    </citation>
    <scope>NUCLEOTIDE SEQUENCE</scope>
    <source>
        <strain evidence="1">Duluth1</strain>
        <tissue evidence="1">Whole animal</tissue>
    </source>
</reference>